<protein>
    <submittedName>
        <fullName evidence="2">Predicted protein</fullName>
    </submittedName>
</protein>
<name>F2E6Q4_HORVV</name>
<sequence length="147" mass="15229">MAYPFPSSTAGPTGKEAMELGEPPEGPSRRRNEAEGAGGGRSGAAREGRGGANGRDRASARRRRGPGVVTRTAGPKRGGAGDQRMGVVWTTGTARGGVALGQPERRSPARTTRHRQLLATGRVRRPKLRSREAGAAGAAAATVVRRP</sequence>
<evidence type="ECO:0000256" key="1">
    <source>
        <dbReference type="SAM" id="MobiDB-lite"/>
    </source>
</evidence>
<feature type="compositionally biased region" description="Basic residues" evidence="1">
    <location>
        <begin position="111"/>
        <end position="128"/>
    </location>
</feature>
<evidence type="ECO:0000313" key="2">
    <source>
        <dbReference type="EMBL" id="BAK03026.1"/>
    </source>
</evidence>
<feature type="compositionally biased region" description="Basic and acidic residues" evidence="1">
    <location>
        <begin position="44"/>
        <end position="59"/>
    </location>
</feature>
<feature type="region of interest" description="Disordered" evidence="1">
    <location>
        <begin position="1"/>
        <end position="147"/>
    </location>
</feature>
<accession>F2E6Q4</accession>
<organism evidence="2">
    <name type="scientific">Hordeum vulgare subsp. vulgare</name>
    <name type="common">Domesticated barley</name>
    <dbReference type="NCBI Taxonomy" id="112509"/>
    <lineage>
        <taxon>Eukaryota</taxon>
        <taxon>Viridiplantae</taxon>
        <taxon>Streptophyta</taxon>
        <taxon>Embryophyta</taxon>
        <taxon>Tracheophyta</taxon>
        <taxon>Spermatophyta</taxon>
        <taxon>Magnoliopsida</taxon>
        <taxon>Liliopsida</taxon>
        <taxon>Poales</taxon>
        <taxon>Poaceae</taxon>
        <taxon>BOP clade</taxon>
        <taxon>Pooideae</taxon>
        <taxon>Triticodae</taxon>
        <taxon>Triticeae</taxon>
        <taxon>Hordeinae</taxon>
        <taxon>Hordeum</taxon>
    </lineage>
</organism>
<feature type="compositionally biased region" description="Polar residues" evidence="1">
    <location>
        <begin position="1"/>
        <end position="11"/>
    </location>
</feature>
<dbReference type="AlphaFoldDB" id="F2E6Q4"/>
<dbReference type="EMBL" id="AK371828">
    <property type="protein sequence ID" value="BAK03026.1"/>
    <property type="molecule type" value="mRNA"/>
</dbReference>
<proteinExistence type="evidence at transcript level"/>
<reference evidence="2" key="1">
    <citation type="journal article" date="2011" name="Plant Physiol.">
        <title>Comprehensive sequence analysis of 24,783 barley full-length cDNAs derived from 12 clone libraries.</title>
        <authorList>
            <person name="Matsumoto T."/>
            <person name="Tanaka T."/>
            <person name="Sakai H."/>
            <person name="Amano N."/>
            <person name="Kanamori H."/>
            <person name="Kurita K."/>
            <person name="Kikuta A."/>
            <person name="Kamiya K."/>
            <person name="Yamamoto M."/>
            <person name="Ikawa H."/>
            <person name="Fujii N."/>
            <person name="Hori K."/>
            <person name="Itoh T."/>
            <person name="Sato K."/>
        </authorList>
    </citation>
    <scope>NUCLEOTIDE SEQUENCE</scope>
    <source>
        <tissue evidence="2">Shoot and root</tissue>
    </source>
</reference>